<dbReference type="RefSeq" id="WP_232039835.1">
    <property type="nucleotide sequence ID" value="NZ_CATWAF010000005.1"/>
</dbReference>
<keyword evidence="1" id="KW-0812">Transmembrane</keyword>
<reference evidence="2 3" key="1">
    <citation type="submission" date="2023-07" db="EMBL/GenBank/DDBJ databases">
        <authorList>
            <person name="Peeters C."/>
        </authorList>
    </citation>
    <scope>NUCLEOTIDE SEQUENCE [LARGE SCALE GENOMIC DNA]</scope>
    <source>
        <strain evidence="2 3">LMG 18091</strain>
    </source>
</reference>
<keyword evidence="3" id="KW-1185">Reference proteome</keyword>
<feature type="transmembrane region" description="Helical" evidence="1">
    <location>
        <begin position="6"/>
        <end position="27"/>
    </location>
</feature>
<gene>
    <name evidence="2" type="ORF">LMG18091_03433</name>
</gene>
<dbReference type="AlphaFoldDB" id="A0AAD2B497"/>
<evidence type="ECO:0008006" key="4">
    <source>
        <dbReference type="Google" id="ProtNLM"/>
    </source>
</evidence>
<keyword evidence="1" id="KW-0472">Membrane</keyword>
<dbReference type="Proteomes" id="UP001189915">
    <property type="component" value="Unassembled WGS sequence"/>
</dbReference>
<proteinExistence type="predicted"/>
<evidence type="ECO:0000256" key="1">
    <source>
        <dbReference type="SAM" id="Phobius"/>
    </source>
</evidence>
<keyword evidence="1" id="KW-1133">Transmembrane helix</keyword>
<organism evidence="2 3">
    <name type="scientific">Ralstonia wenshanensis</name>
    <dbReference type="NCBI Taxonomy" id="2842456"/>
    <lineage>
        <taxon>Bacteria</taxon>
        <taxon>Pseudomonadati</taxon>
        <taxon>Pseudomonadota</taxon>
        <taxon>Betaproteobacteria</taxon>
        <taxon>Burkholderiales</taxon>
        <taxon>Burkholderiaceae</taxon>
        <taxon>Ralstonia</taxon>
    </lineage>
</organism>
<evidence type="ECO:0000313" key="2">
    <source>
        <dbReference type="EMBL" id="CAJ0701439.1"/>
    </source>
</evidence>
<sequence>MTNLLESTIAWAAPCLIATAIVAPVMWNKLRTRRMLEAMHEAREHRDE</sequence>
<accession>A0AAD2B497</accession>
<comment type="caution">
    <text evidence="2">The sequence shown here is derived from an EMBL/GenBank/DDBJ whole genome shotgun (WGS) entry which is preliminary data.</text>
</comment>
<dbReference type="EMBL" id="CATWAF010000005">
    <property type="protein sequence ID" value="CAJ0701439.1"/>
    <property type="molecule type" value="Genomic_DNA"/>
</dbReference>
<evidence type="ECO:0000313" key="3">
    <source>
        <dbReference type="Proteomes" id="UP001189915"/>
    </source>
</evidence>
<protein>
    <recommendedName>
        <fullName evidence="4">Transmembrane protein</fullName>
    </recommendedName>
</protein>
<name>A0AAD2B497_9RALS</name>